<feature type="chain" id="PRO_5042234052" evidence="1">
    <location>
        <begin position="20"/>
        <end position="259"/>
    </location>
</feature>
<evidence type="ECO:0000313" key="2">
    <source>
        <dbReference type="EMBL" id="WDI31785.1"/>
    </source>
</evidence>
<proteinExistence type="predicted"/>
<evidence type="ECO:0000256" key="1">
    <source>
        <dbReference type="SAM" id="SignalP"/>
    </source>
</evidence>
<feature type="signal peptide" evidence="1">
    <location>
        <begin position="1"/>
        <end position="19"/>
    </location>
</feature>
<sequence length="259" mass="27891">MVALRTLAIGLGAGSAAVAAFVTQQLDDDNDQPRTSQSAYEICLKTDMPLFEDASARCYGHADLSALQDQKILDLQGKSVTLVMSDPGGHMTSQREVQTCRAFRELSFDGWYAGTTREMRREGYFIRACGALFALMNAQPANGSHFQDGSPTKEDLALLRSVMRLGEEAGGSTPLSVEQPSAHQWRISENNQFVEMQELANADFDSDGVEEILFFLAGGTRGGSALFYDVGLLEKDAKGAALVFTPVSHNPEAGARAAG</sequence>
<dbReference type="RefSeq" id="WP_274493672.1">
    <property type="nucleotide sequence ID" value="NZ_CP118166.1"/>
</dbReference>
<reference evidence="2" key="1">
    <citation type="submission" date="2023-02" db="EMBL/GenBank/DDBJ databases">
        <title>Genome sequence of Hyphococcus flavus.</title>
        <authorList>
            <person name="Rong J.-C."/>
            <person name="Zhao Q."/>
            <person name="Yi M."/>
            <person name="Wu J.-Y."/>
        </authorList>
    </citation>
    <scope>NUCLEOTIDE SEQUENCE</scope>
    <source>
        <strain evidence="2">MCCC 1K03223</strain>
    </source>
</reference>
<dbReference type="Proteomes" id="UP001214043">
    <property type="component" value="Chromosome"/>
</dbReference>
<gene>
    <name evidence="2" type="ORF">PUV54_01115</name>
</gene>
<organism evidence="2 3">
    <name type="scientific">Hyphococcus flavus</name>
    <dbReference type="NCBI Taxonomy" id="1866326"/>
    <lineage>
        <taxon>Bacteria</taxon>
        <taxon>Pseudomonadati</taxon>
        <taxon>Pseudomonadota</taxon>
        <taxon>Alphaproteobacteria</taxon>
        <taxon>Parvularculales</taxon>
        <taxon>Parvularculaceae</taxon>
        <taxon>Hyphococcus</taxon>
    </lineage>
</organism>
<name>A0AAE9ZJM9_9PROT</name>
<dbReference type="AlphaFoldDB" id="A0AAE9ZJM9"/>
<protein>
    <submittedName>
        <fullName evidence="2">Uncharacterized protein</fullName>
    </submittedName>
</protein>
<dbReference type="KEGG" id="hfl:PUV54_01115"/>
<evidence type="ECO:0000313" key="3">
    <source>
        <dbReference type="Proteomes" id="UP001214043"/>
    </source>
</evidence>
<keyword evidence="3" id="KW-1185">Reference proteome</keyword>
<keyword evidence="1" id="KW-0732">Signal</keyword>
<accession>A0AAE9ZJM9</accession>
<dbReference type="EMBL" id="CP118166">
    <property type="protein sequence ID" value="WDI31785.1"/>
    <property type="molecule type" value="Genomic_DNA"/>
</dbReference>